<proteinExistence type="predicted"/>
<dbReference type="Pfam" id="PF00057">
    <property type="entry name" value="Ldl_recept_a"/>
    <property type="match status" value="1"/>
</dbReference>
<protein>
    <submittedName>
        <fullName evidence="4">Low-density lipoprotein receptor-related protein 1</fullName>
    </submittedName>
</protein>
<reference evidence="4" key="1">
    <citation type="journal article" date="2023" name="PLoS Negl. Trop. Dis.">
        <title>A genome sequence for Biomphalaria pfeifferi, the major vector snail for the human-infecting parasite Schistosoma mansoni.</title>
        <authorList>
            <person name="Bu L."/>
            <person name="Lu L."/>
            <person name="Laidemitt M.R."/>
            <person name="Zhang S.M."/>
            <person name="Mutuku M."/>
            <person name="Mkoji G."/>
            <person name="Steinauer M."/>
            <person name="Loker E.S."/>
        </authorList>
    </citation>
    <scope>NUCLEOTIDE SEQUENCE</scope>
    <source>
        <strain evidence="4">KasaAsao</strain>
    </source>
</reference>
<comment type="caution">
    <text evidence="4">The sequence shown here is derived from an EMBL/GenBank/DDBJ whole genome shotgun (WGS) entry which is preliminary data.</text>
</comment>
<feature type="disulfide bond" evidence="3">
    <location>
        <begin position="2"/>
        <end position="14"/>
    </location>
</feature>
<dbReference type="InterPro" id="IPR002172">
    <property type="entry name" value="LDrepeatLR_classA_rpt"/>
</dbReference>
<dbReference type="InterPro" id="IPR036055">
    <property type="entry name" value="LDL_receptor-like_sf"/>
</dbReference>
<name>A0AAD8FFF5_BIOPF</name>
<accession>A0AAD8FFF5</accession>
<reference evidence="4" key="2">
    <citation type="submission" date="2023-04" db="EMBL/GenBank/DDBJ databases">
        <authorList>
            <person name="Bu L."/>
            <person name="Lu L."/>
            <person name="Laidemitt M.R."/>
            <person name="Zhang S.M."/>
            <person name="Mutuku M."/>
            <person name="Mkoji G."/>
            <person name="Steinauer M."/>
            <person name="Loker E.S."/>
        </authorList>
    </citation>
    <scope>NUCLEOTIDE SEQUENCE</scope>
    <source>
        <strain evidence="4">KasaAsao</strain>
        <tissue evidence="4">Whole Snail</tissue>
    </source>
</reference>
<dbReference type="SMART" id="SM00192">
    <property type="entry name" value="LDLa"/>
    <property type="match status" value="1"/>
</dbReference>
<feature type="disulfide bond" evidence="3">
    <location>
        <begin position="9"/>
        <end position="27"/>
    </location>
</feature>
<dbReference type="PROSITE" id="PS50068">
    <property type="entry name" value="LDLRA_2"/>
    <property type="match status" value="1"/>
</dbReference>
<dbReference type="SUPFAM" id="SSF57424">
    <property type="entry name" value="LDL receptor-like module"/>
    <property type="match status" value="1"/>
</dbReference>
<feature type="disulfide bond" evidence="3">
    <location>
        <begin position="21"/>
        <end position="36"/>
    </location>
</feature>
<dbReference type="FunFam" id="4.10.400.10:FF:000065">
    <property type="entry name" value="Transmembrane protease serine 7"/>
    <property type="match status" value="1"/>
</dbReference>
<keyword evidence="4" id="KW-0449">Lipoprotein</keyword>
<keyword evidence="5" id="KW-1185">Reference proteome</keyword>
<gene>
    <name evidence="4" type="ORF">Bpfe_009380</name>
</gene>
<evidence type="ECO:0000256" key="2">
    <source>
        <dbReference type="ARBA" id="ARBA00023180"/>
    </source>
</evidence>
<dbReference type="EMBL" id="JASAOG010000031">
    <property type="protein sequence ID" value="KAK0061219.1"/>
    <property type="molecule type" value="Genomic_DNA"/>
</dbReference>
<feature type="non-terminal residue" evidence="4">
    <location>
        <position position="1"/>
    </location>
</feature>
<evidence type="ECO:0000313" key="5">
    <source>
        <dbReference type="Proteomes" id="UP001233172"/>
    </source>
</evidence>
<evidence type="ECO:0000256" key="1">
    <source>
        <dbReference type="ARBA" id="ARBA00023157"/>
    </source>
</evidence>
<keyword evidence="4" id="KW-0675">Receptor</keyword>
<evidence type="ECO:0000313" key="4">
    <source>
        <dbReference type="EMBL" id="KAK0061219.1"/>
    </source>
</evidence>
<organism evidence="4 5">
    <name type="scientific">Biomphalaria pfeifferi</name>
    <name type="common">Bloodfluke planorb</name>
    <name type="synonym">Freshwater snail</name>
    <dbReference type="NCBI Taxonomy" id="112525"/>
    <lineage>
        <taxon>Eukaryota</taxon>
        <taxon>Metazoa</taxon>
        <taxon>Spiralia</taxon>
        <taxon>Lophotrochozoa</taxon>
        <taxon>Mollusca</taxon>
        <taxon>Gastropoda</taxon>
        <taxon>Heterobranchia</taxon>
        <taxon>Euthyneura</taxon>
        <taxon>Panpulmonata</taxon>
        <taxon>Hygrophila</taxon>
        <taxon>Lymnaeoidea</taxon>
        <taxon>Planorbidae</taxon>
        <taxon>Biomphalaria</taxon>
    </lineage>
</organism>
<sequence length="65" mass="7229">MCFHGAWRCANGNCILNKYLCDGHNFCGDNSDEWNCDPPTVEITTASSTSLQANETYLVTTSFLF</sequence>
<dbReference type="Gene3D" id="4.10.400.10">
    <property type="entry name" value="Low-density Lipoprotein Receptor"/>
    <property type="match status" value="1"/>
</dbReference>
<dbReference type="AlphaFoldDB" id="A0AAD8FFF5"/>
<dbReference type="CDD" id="cd00112">
    <property type="entry name" value="LDLa"/>
    <property type="match status" value="1"/>
</dbReference>
<dbReference type="Proteomes" id="UP001233172">
    <property type="component" value="Unassembled WGS sequence"/>
</dbReference>
<keyword evidence="2" id="KW-0325">Glycoprotein</keyword>
<evidence type="ECO:0000256" key="3">
    <source>
        <dbReference type="PROSITE-ProRule" id="PRU00124"/>
    </source>
</evidence>
<keyword evidence="1 3" id="KW-1015">Disulfide bond</keyword>
<feature type="non-terminal residue" evidence="4">
    <location>
        <position position="65"/>
    </location>
</feature>